<dbReference type="CDD" id="cd00085">
    <property type="entry name" value="HNHc"/>
    <property type="match status" value="1"/>
</dbReference>
<proteinExistence type="predicted"/>
<organism evidence="2 3">
    <name type="scientific">Trueperella abortisuis</name>
    <dbReference type="NCBI Taxonomy" id="445930"/>
    <lineage>
        <taxon>Bacteria</taxon>
        <taxon>Bacillati</taxon>
        <taxon>Actinomycetota</taxon>
        <taxon>Actinomycetes</taxon>
        <taxon>Actinomycetales</taxon>
        <taxon>Actinomycetaceae</taxon>
        <taxon>Trueperella</taxon>
    </lineage>
</organism>
<evidence type="ECO:0000313" key="2">
    <source>
        <dbReference type="EMBL" id="MDP9831757.1"/>
    </source>
</evidence>
<comment type="caution">
    <text evidence="2">The sequence shown here is derived from an EMBL/GenBank/DDBJ whole genome shotgun (WGS) entry which is preliminary data.</text>
</comment>
<keyword evidence="3" id="KW-1185">Reference proteome</keyword>
<name>A0ABT9PGB6_9ACTO</name>
<protein>
    <recommendedName>
        <fullName evidence="1">HNH nuclease domain-containing protein</fullName>
    </recommendedName>
</protein>
<dbReference type="Proteomes" id="UP001230145">
    <property type="component" value="Unassembled WGS sequence"/>
</dbReference>
<sequence>MAQVLFAAIDRSTGKIDSVTFYGVTDADTSWLHRVHSLDRQNLTISPSHLRGNPTAITVEGALNLELLYSPEARTFIFDRVNELRTAFPHPRRDDWHNPWLWGAVGDPEHIEPSSKAGDEIDEEWDVTSADTHGVTRRRTSQARFRHLLLEQGPQECAICGITLLEVLEAAHIMPHAEGGRASSENGRLLCANHHRAFDNGLYHWTGNSFTWVGLGDEPILGAR</sequence>
<reference evidence="2 3" key="1">
    <citation type="submission" date="2023-07" db="EMBL/GenBank/DDBJ databases">
        <title>Sequencing the genomes of 1000 actinobacteria strains.</title>
        <authorList>
            <person name="Klenk H.-P."/>
        </authorList>
    </citation>
    <scope>NUCLEOTIDE SEQUENCE [LARGE SCALE GENOMIC DNA]</scope>
    <source>
        <strain evidence="2 3">DSM 19515</strain>
    </source>
</reference>
<dbReference type="Gene3D" id="1.10.30.50">
    <property type="match status" value="1"/>
</dbReference>
<dbReference type="EMBL" id="JAUSQL010000001">
    <property type="protein sequence ID" value="MDP9831757.1"/>
    <property type="molecule type" value="Genomic_DNA"/>
</dbReference>
<dbReference type="RefSeq" id="WP_366512633.1">
    <property type="nucleotide sequence ID" value="NZ_CP133407.1"/>
</dbReference>
<dbReference type="Pfam" id="PF13391">
    <property type="entry name" value="HNH_2"/>
    <property type="match status" value="1"/>
</dbReference>
<dbReference type="SMART" id="SM00507">
    <property type="entry name" value="HNHc"/>
    <property type="match status" value="1"/>
</dbReference>
<accession>A0ABT9PGB6</accession>
<evidence type="ECO:0000313" key="3">
    <source>
        <dbReference type="Proteomes" id="UP001230145"/>
    </source>
</evidence>
<evidence type="ECO:0000259" key="1">
    <source>
        <dbReference type="SMART" id="SM00507"/>
    </source>
</evidence>
<gene>
    <name evidence="2" type="ORF">J2S45_000436</name>
</gene>
<dbReference type="InterPro" id="IPR003615">
    <property type="entry name" value="HNH_nuc"/>
</dbReference>
<feature type="domain" description="HNH nuclease" evidence="1">
    <location>
        <begin position="144"/>
        <end position="196"/>
    </location>
</feature>